<dbReference type="Proteomes" id="UP001569428">
    <property type="component" value="Unassembled WGS sequence"/>
</dbReference>
<dbReference type="EMBL" id="JBGMEK010000013">
    <property type="protein sequence ID" value="MFA0810875.1"/>
    <property type="molecule type" value="Genomic_DNA"/>
</dbReference>
<feature type="domain" description="TniQ" evidence="1">
    <location>
        <begin position="23"/>
        <end position="159"/>
    </location>
</feature>
<name>A0ABV4NXU2_9GAMM</name>
<reference evidence="2 3" key="1">
    <citation type="submission" date="2024-08" db="EMBL/GenBank/DDBJ databases">
        <authorList>
            <person name="Ishaq N."/>
        </authorList>
    </citation>
    <scope>NUCLEOTIDE SEQUENCE [LARGE SCALE GENOMIC DNA]</scope>
    <source>
        <strain evidence="2 3">DSM 18651</strain>
    </source>
</reference>
<proteinExistence type="predicted"/>
<dbReference type="InterPro" id="IPR009492">
    <property type="entry name" value="TniQ"/>
</dbReference>
<dbReference type="RefSeq" id="WP_371838448.1">
    <property type="nucleotide sequence ID" value="NZ_JBGMEK010000013.1"/>
</dbReference>
<protein>
    <submittedName>
        <fullName evidence="2">TniQ family protein</fullName>
    </submittedName>
</protein>
<gene>
    <name evidence="2" type="ORF">ACCI49_08060</name>
</gene>
<comment type="caution">
    <text evidence="2">The sequence shown here is derived from an EMBL/GenBank/DDBJ whole genome shotgun (WGS) entry which is preliminary data.</text>
</comment>
<organism evidence="2 3">
    <name type="scientific">Microbulbifer epialgicus</name>
    <dbReference type="NCBI Taxonomy" id="393907"/>
    <lineage>
        <taxon>Bacteria</taxon>
        <taxon>Pseudomonadati</taxon>
        <taxon>Pseudomonadota</taxon>
        <taxon>Gammaproteobacteria</taxon>
        <taxon>Cellvibrionales</taxon>
        <taxon>Microbulbiferaceae</taxon>
        <taxon>Microbulbifer</taxon>
    </lineage>
</organism>
<accession>A0ABV4NXU2</accession>
<keyword evidence="3" id="KW-1185">Reference proteome</keyword>
<evidence type="ECO:0000313" key="2">
    <source>
        <dbReference type="EMBL" id="MFA0810875.1"/>
    </source>
</evidence>
<sequence length="277" mass="31132">MRVIPFLNHGITPFPIRIHEGVEAESNVSLMARISWKYRMHPSKFISDVVLQNNASHGIGLGRDVANFCNSLTATSVIVTNRLEAITGKKIFWPSSFVYLSNILDRMAHGFIAKEKKWCAQCYRESMAIKRPESEAKVADELYWSLAISQYCAKHLCSLSYCCGVCYQRQPFISNKYEPGFCHYCGTSLTKAPHIICDLDGHSKSEAESYLAKMDIFIPGATEISQFDLKILSRNLRGLVEKGGADGLYTLTECFGINNMTLKDWCSYKHGVSVESL</sequence>
<evidence type="ECO:0000313" key="3">
    <source>
        <dbReference type="Proteomes" id="UP001569428"/>
    </source>
</evidence>
<dbReference type="Pfam" id="PF06527">
    <property type="entry name" value="TniQ"/>
    <property type="match status" value="1"/>
</dbReference>
<evidence type="ECO:0000259" key="1">
    <source>
        <dbReference type="Pfam" id="PF06527"/>
    </source>
</evidence>